<evidence type="ECO:0000313" key="2">
    <source>
        <dbReference type="EMBL" id="MPM52690.1"/>
    </source>
</evidence>
<keyword evidence="1" id="KW-0472">Membrane</keyword>
<proteinExistence type="predicted"/>
<evidence type="ECO:0000256" key="1">
    <source>
        <dbReference type="SAM" id="Phobius"/>
    </source>
</evidence>
<gene>
    <name evidence="2" type="ORF">SDC9_99451</name>
</gene>
<keyword evidence="1" id="KW-0812">Transmembrane</keyword>
<keyword evidence="1" id="KW-1133">Transmembrane helix</keyword>
<comment type="caution">
    <text evidence="2">The sequence shown here is derived from an EMBL/GenBank/DDBJ whole genome shotgun (WGS) entry which is preliminary data.</text>
</comment>
<protein>
    <submittedName>
        <fullName evidence="2">Uncharacterized protein</fullName>
    </submittedName>
</protein>
<feature type="transmembrane region" description="Helical" evidence="1">
    <location>
        <begin position="123"/>
        <end position="142"/>
    </location>
</feature>
<feature type="transmembrane region" description="Helical" evidence="1">
    <location>
        <begin position="100"/>
        <end position="117"/>
    </location>
</feature>
<dbReference type="AlphaFoldDB" id="A0A645AHM9"/>
<name>A0A645AHM9_9ZZZZ</name>
<organism evidence="2">
    <name type="scientific">bioreactor metagenome</name>
    <dbReference type="NCBI Taxonomy" id="1076179"/>
    <lineage>
        <taxon>unclassified sequences</taxon>
        <taxon>metagenomes</taxon>
        <taxon>ecological metagenomes</taxon>
    </lineage>
</organism>
<sequence length="297" mass="33642">MLKETLLLFSDKLSRRQTVKEKQRFINTVAQPLLNQHIPVQLHRHPNKRVTSQNIQIGDLNHCRLMIVCGYDTASLMLNPSAGYYPLDAARNKRTEQRNLLTYLVLALSALLVIFWLAGRTEWYLLIIKLACGAGLLFAVVMPSSRFNLNRNSAAAAVTFELAAQHYQQTAFVFTDQTISSYLGYQQLADWCPPDAAKHFILLEALACGKQLYVGGRANDAFGQDLAVKLKAEYLGLTPEQVDNCSLKLFHHSVVIFTADEHQQVTPSRSYRDQHVDIKRLEQILDVLSQFCQTYEA</sequence>
<dbReference type="EMBL" id="VSSQ01013980">
    <property type="protein sequence ID" value="MPM52690.1"/>
    <property type="molecule type" value="Genomic_DNA"/>
</dbReference>
<accession>A0A645AHM9</accession>
<reference evidence="2" key="1">
    <citation type="submission" date="2019-08" db="EMBL/GenBank/DDBJ databases">
        <authorList>
            <person name="Kucharzyk K."/>
            <person name="Murdoch R.W."/>
            <person name="Higgins S."/>
            <person name="Loffler F."/>
        </authorList>
    </citation>
    <scope>NUCLEOTIDE SEQUENCE</scope>
</reference>